<keyword evidence="2" id="KW-0812">Transmembrane</keyword>
<feature type="transmembrane region" description="Helical" evidence="2">
    <location>
        <begin position="56"/>
        <end position="77"/>
    </location>
</feature>
<sequence length="208" mass="22993">MAVNPQMYGNGTPVAFVDEVFLLRRESIEFQVDKIPGAPGGKLSGKGTIYMSTCRIVLVLSHSVGDIFAFDMPLLFIHEESFNQPIFLCNNLSGKVHPVIPEGTSSAMYAPYPFKIMFIEGGVATFIPLFMSLIKSARAAERQSQATQPSAPPLDPLPTAQPPIDDLMQHAYIDPHDPTKLYLQQPMESQPTLRHCNYSNRIAEEGQV</sequence>
<evidence type="ECO:0000256" key="2">
    <source>
        <dbReference type="SAM" id="Phobius"/>
    </source>
</evidence>
<dbReference type="CDD" id="cd13214">
    <property type="entry name" value="PH-GRAM_WBP2"/>
    <property type="match status" value="1"/>
</dbReference>
<evidence type="ECO:0000313" key="3">
    <source>
        <dbReference type="EMBL" id="CAK9255291.1"/>
    </source>
</evidence>
<dbReference type="PANTHER" id="PTHR31606:SF1">
    <property type="entry name" value="WW DOMAIN BINDING PROTEIN 2, ISOFORM E"/>
    <property type="match status" value="1"/>
</dbReference>
<proteinExistence type="predicted"/>
<name>A0ABP0VLH2_9BRYO</name>
<evidence type="ECO:0000256" key="1">
    <source>
        <dbReference type="SAM" id="MobiDB-lite"/>
    </source>
</evidence>
<dbReference type="InterPro" id="IPR044852">
    <property type="entry name" value="WBP2-like"/>
</dbReference>
<reference evidence="3 4" key="1">
    <citation type="submission" date="2024-02" db="EMBL/GenBank/DDBJ databases">
        <authorList>
            <consortium name="ELIXIR-Norway"/>
            <consortium name="Elixir Norway"/>
        </authorList>
    </citation>
    <scope>NUCLEOTIDE SEQUENCE [LARGE SCALE GENOMIC DNA]</scope>
</reference>
<feature type="transmembrane region" description="Helical" evidence="2">
    <location>
        <begin position="116"/>
        <end position="134"/>
    </location>
</feature>
<dbReference type="Proteomes" id="UP001497444">
    <property type="component" value="Chromosome 1"/>
</dbReference>
<keyword evidence="4" id="KW-1185">Reference proteome</keyword>
<gene>
    <name evidence="3" type="ORF">CSSPJE1EN1_LOCUS769</name>
</gene>
<accession>A0ABP0VLH2</accession>
<organism evidence="3 4">
    <name type="scientific">Sphagnum jensenii</name>
    <dbReference type="NCBI Taxonomy" id="128206"/>
    <lineage>
        <taxon>Eukaryota</taxon>
        <taxon>Viridiplantae</taxon>
        <taxon>Streptophyta</taxon>
        <taxon>Embryophyta</taxon>
        <taxon>Bryophyta</taxon>
        <taxon>Sphagnophytina</taxon>
        <taxon>Sphagnopsida</taxon>
        <taxon>Sphagnales</taxon>
        <taxon>Sphagnaceae</taxon>
        <taxon>Sphagnum</taxon>
    </lineage>
</organism>
<dbReference type="PANTHER" id="PTHR31606">
    <property type="entry name" value="WW DOMAIN BINDING PROTEIN 2, ISOFORM E"/>
    <property type="match status" value="1"/>
</dbReference>
<feature type="region of interest" description="Disordered" evidence="1">
    <location>
        <begin position="141"/>
        <end position="160"/>
    </location>
</feature>
<dbReference type="EMBL" id="OZ020096">
    <property type="protein sequence ID" value="CAK9255291.1"/>
    <property type="molecule type" value="Genomic_DNA"/>
</dbReference>
<protein>
    <submittedName>
        <fullName evidence="3">Uncharacterized protein</fullName>
    </submittedName>
</protein>
<dbReference type="SUPFAM" id="SSF50729">
    <property type="entry name" value="PH domain-like"/>
    <property type="match status" value="1"/>
</dbReference>
<keyword evidence="2" id="KW-0472">Membrane</keyword>
<feature type="compositionally biased region" description="Pro residues" evidence="1">
    <location>
        <begin position="150"/>
        <end position="160"/>
    </location>
</feature>
<evidence type="ECO:0000313" key="4">
    <source>
        <dbReference type="Proteomes" id="UP001497444"/>
    </source>
</evidence>
<keyword evidence="2" id="KW-1133">Transmembrane helix</keyword>